<accession>W1XFZ7</accession>
<organism evidence="2">
    <name type="scientific">human gut metagenome</name>
    <dbReference type="NCBI Taxonomy" id="408170"/>
    <lineage>
        <taxon>unclassified sequences</taxon>
        <taxon>metagenomes</taxon>
        <taxon>organismal metagenomes</taxon>
    </lineage>
</organism>
<dbReference type="EMBL" id="AZMM01016191">
    <property type="protein sequence ID" value="ETJ29263.1"/>
    <property type="molecule type" value="Genomic_DNA"/>
</dbReference>
<gene>
    <name evidence="2" type="ORF">Q604_UNBC16191G0001</name>
</gene>
<feature type="non-terminal residue" evidence="2">
    <location>
        <position position="1"/>
    </location>
</feature>
<protein>
    <submittedName>
        <fullName evidence="2">Uncharacterized protein</fullName>
    </submittedName>
</protein>
<reference evidence="2" key="1">
    <citation type="submission" date="2013-12" db="EMBL/GenBank/DDBJ databases">
        <title>A Varibaculum cambriense genome reconstructed from a premature infant gut community with otherwise low bacterial novelty that shifts toward anaerobic metabolism during the third week of life.</title>
        <authorList>
            <person name="Brown C.T."/>
            <person name="Sharon I."/>
            <person name="Thomas B.C."/>
            <person name="Castelle C.J."/>
            <person name="Morowitz M.J."/>
            <person name="Banfield J.F."/>
        </authorList>
    </citation>
    <scope>NUCLEOTIDE SEQUENCE</scope>
</reference>
<dbReference type="AlphaFoldDB" id="W1XFZ7"/>
<comment type="caution">
    <text evidence="2">The sequence shown here is derived from an EMBL/GenBank/DDBJ whole genome shotgun (WGS) entry which is preliminary data.</text>
</comment>
<name>W1XFZ7_9ZZZZ</name>
<evidence type="ECO:0000256" key="1">
    <source>
        <dbReference type="SAM" id="Coils"/>
    </source>
</evidence>
<feature type="non-terminal residue" evidence="2">
    <location>
        <position position="128"/>
    </location>
</feature>
<keyword evidence="1" id="KW-0175">Coiled coil</keyword>
<sequence length="128" mass="15259">ESTKIRKDKETEFNNACEILKKVRGFYEYCPFEHYKEINALIKNSNEKIRTLQNTVLEKENHIKEIDEEIERINLKEKHDNSEISIVEGQIQKCFDYIGKYNEVNSLKEVIKRIQNEIEGVLLELEKL</sequence>
<proteinExistence type="predicted"/>
<feature type="coiled-coil region" evidence="1">
    <location>
        <begin position="35"/>
        <end position="76"/>
    </location>
</feature>
<evidence type="ECO:0000313" key="2">
    <source>
        <dbReference type="EMBL" id="ETJ29263.1"/>
    </source>
</evidence>